<protein>
    <submittedName>
        <fullName evidence="6">Glycosyltransferase family 25 protein</fullName>
    </submittedName>
</protein>
<keyword evidence="7" id="KW-1185">Reference proteome</keyword>
<dbReference type="InterPro" id="IPR050757">
    <property type="entry name" value="Collagen_mod_GT25"/>
</dbReference>
<reference evidence="6" key="1">
    <citation type="journal article" date="2020" name="Stud. Mycol.">
        <title>101 Dothideomycetes genomes: a test case for predicting lifestyles and emergence of pathogens.</title>
        <authorList>
            <person name="Haridas S."/>
            <person name="Albert R."/>
            <person name="Binder M."/>
            <person name="Bloem J."/>
            <person name="Labutti K."/>
            <person name="Salamov A."/>
            <person name="Andreopoulos B."/>
            <person name="Baker S."/>
            <person name="Barry K."/>
            <person name="Bills G."/>
            <person name="Bluhm B."/>
            <person name="Cannon C."/>
            <person name="Castanera R."/>
            <person name="Culley D."/>
            <person name="Daum C."/>
            <person name="Ezra D."/>
            <person name="Gonzalez J."/>
            <person name="Henrissat B."/>
            <person name="Kuo A."/>
            <person name="Liang C."/>
            <person name="Lipzen A."/>
            <person name="Lutzoni F."/>
            <person name="Magnuson J."/>
            <person name="Mondo S."/>
            <person name="Nolan M."/>
            <person name="Ohm R."/>
            <person name="Pangilinan J."/>
            <person name="Park H.-J."/>
            <person name="Ramirez L."/>
            <person name="Alfaro M."/>
            <person name="Sun H."/>
            <person name="Tritt A."/>
            <person name="Yoshinaga Y."/>
            <person name="Zwiers L.-H."/>
            <person name="Turgeon B."/>
            <person name="Goodwin S."/>
            <person name="Spatafora J."/>
            <person name="Crous P."/>
            <person name="Grigoriev I."/>
        </authorList>
    </citation>
    <scope>NUCLEOTIDE SEQUENCE</scope>
    <source>
        <strain evidence="6">CBS 109.77</strain>
    </source>
</reference>
<name>A0A6A6X4K3_9PLEO</name>
<proteinExistence type="inferred from homology"/>
<dbReference type="PANTHER" id="PTHR10730:SF53">
    <property type="entry name" value="GLYCOSYLTRANSFERASE 25 FAMILY MEMBER"/>
    <property type="match status" value="1"/>
</dbReference>
<dbReference type="InterPro" id="IPR002654">
    <property type="entry name" value="Glyco_trans_25"/>
</dbReference>
<evidence type="ECO:0000313" key="7">
    <source>
        <dbReference type="Proteomes" id="UP000799757"/>
    </source>
</evidence>
<dbReference type="Proteomes" id="UP000799757">
    <property type="component" value="Unassembled WGS sequence"/>
</dbReference>
<dbReference type="CDD" id="cd06532">
    <property type="entry name" value="Glyco_transf_25"/>
    <property type="match status" value="1"/>
</dbReference>
<evidence type="ECO:0000313" key="6">
    <source>
        <dbReference type="EMBL" id="KAF2791168.1"/>
    </source>
</evidence>
<organism evidence="6 7">
    <name type="scientific">Melanomma pulvis-pyrius CBS 109.77</name>
    <dbReference type="NCBI Taxonomy" id="1314802"/>
    <lineage>
        <taxon>Eukaryota</taxon>
        <taxon>Fungi</taxon>
        <taxon>Dikarya</taxon>
        <taxon>Ascomycota</taxon>
        <taxon>Pezizomycotina</taxon>
        <taxon>Dothideomycetes</taxon>
        <taxon>Pleosporomycetidae</taxon>
        <taxon>Pleosporales</taxon>
        <taxon>Melanommataceae</taxon>
        <taxon>Melanomma</taxon>
    </lineage>
</organism>
<dbReference type="OrthoDB" id="47375at2759"/>
<dbReference type="PANTHER" id="PTHR10730">
    <property type="entry name" value="PROCOLLAGEN-LYSINE,2-OXOGLUTARATE 5-DIOXYGENASE/GLYCOSYLTRANSFERASE 25 FAMILY MEMBER"/>
    <property type="match status" value="1"/>
</dbReference>
<dbReference type="Pfam" id="PF01755">
    <property type="entry name" value="Glyco_transf_25"/>
    <property type="match status" value="1"/>
</dbReference>
<evidence type="ECO:0000256" key="4">
    <source>
        <dbReference type="SAM" id="MobiDB-lite"/>
    </source>
</evidence>
<keyword evidence="2" id="KW-0328">Glycosyltransferase</keyword>
<feature type="domain" description="Glycosyl transferase family 25" evidence="5">
    <location>
        <begin position="83"/>
        <end position="184"/>
    </location>
</feature>
<comment type="similarity">
    <text evidence="1">Belongs to the glycosyltransferase 25 family.</text>
</comment>
<dbReference type="AlphaFoldDB" id="A0A6A6X4K3"/>
<feature type="region of interest" description="Disordered" evidence="4">
    <location>
        <begin position="375"/>
        <end position="411"/>
    </location>
</feature>
<keyword evidence="3 6" id="KW-0808">Transferase</keyword>
<evidence type="ECO:0000259" key="5">
    <source>
        <dbReference type="Pfam" id="PF01755"/>
    </source>
</evidence>
<evidence type="ECO:0000256" key="2">
    <source>
        <dbReference type="ARBA" id="ARBA00022676"/>
    </source>
</evidence>
<gene>
    <name evidence="6" type="ORF">K505DRAFT_281264</name>
</gene>
<evidence type="ECO:0000256" key="1">
    <source>
        <dbReference type="ARBA" id="ARBA00006721"/>
    </source>
</evidence>
<sequence>MRRISIDTLGMTSPRGTSFKAAKRRRSPWCISRPRLVTTCCLFAVLYLYLNYGRTPILIPTDSYELLKDDSLTDILNSTLGFQKILVLNLPYRTDRRDAMTLAAATSNMKLEFVDGVTGDSIRNSAYPPPEENIRLPVGIRGSWRTHMNALQRVVNQNLTTALIFEDDVDWDIRLRPNLQRFALASRFLSENHGILTSPKYPLDHRPNPETPETSFHILSDNGITQELPSLPLSSVYQKPLRYPRQEPNTLTSPYGDPSQWDILWIGHCGVGFPRYSSEHAKTDITTANVLITHPNDQSVPSKKWLKAHPFQGDLDPLAAAYPPHTRVYHRASGGELCTVGYAVSQRGARRLLHQFGIKAWNGIFDSELGRWCAGEDPQTDAESTASKENRKQNPLVGKTGKGTSRGGTERVCLTSQPPIFAHHHPMDGESDIGGLGGGYANKYETKYLRYSVRMNLERIVQGVKDLVDQWPDE</sequence>
<dbReference type="GO" id="GO:0016740">
    <property type="term" value="F:transferase activity"/>
    <property type="evidence" value="ECO:0007669"/>
    <property type="project" value="UniProtKB-KW"/>
</dbReference>
<dbReference type="EMBL" id="MU002034">
    <property type="protein sequence ID" value="KAF2791168.1"/>
    <property type="molecule type" value="Genomic_DNA"/>
</dbReference>
<evidence type="ECO:0000256" key="3">
    <source>
        <dbReference type="ARBA" id="ARBA00022679"/>
    </source>
</evidence>
<accession>A0A6A6X4K3</accession>